<sequence length="76" mass="8770">MQMKPSKWRHQSTASVLLLHSSLQTFAWSGFWRVFVWFVGDTPLTSCQLSPVCLVQNPLWRLWASPPSELKTEIVP</sequence>
<reference evidence="1 2" key="1">
    <citation type="submission" date="2024-06" db="EMBL/GenBank/DDBJ databases">
        <title>A chromosome level genome sequence of Diviner's sage (Salvia divinorum).</title>
        <authorList>
            <person name="Ford S.A."/>
            <person name="Ro D.-K."/>
            <person name="Ness R.W."/>
            <person name="Phillips M.A."/>
        </authorList>
    </citation>
    <scope>NUCLEOTIDE SEQUENCE [LARGE SCALE GENOMIC DNA]</scope>
    <source>
        <strain evidence="1">SAF-2024a</strain>
        <tissue evidence="1">Leaf</tissue>
    </source>
</reference>
<evidence type="ECO:0000313" key="1">
    <source>
        <dbReference type="EMBL" id="KAL1566929.1"/>
    </source>
</evidence>
<dbReference type="EMBL" id="JBEAFC010000002">
    <property type="protein sequence ID" value="KAL1566929.1"/>
    <property type="molecule type" value="Genomic_DNA"/>
</dbReference>
<proteinExistence type="predicted"/>
<dbReference type="AlphaFoldDB" id="A0ABD1IDY9"/>
<gene>
    <name evidence="1" type="ORF">AAHA92_02468</name>
</gene>
<keyword evidence="2" id="KW-1185">Reference proteome</keyword>
<name>A0ABD1IDY9_SALDI</name>
<comment type="caution">
    <text evidence="1">The sequence shown here is derived from an EMBL/GenBank/DDBJ whole genome shotgun (WGS) entry which is preliminary data.</text>
</comment>
<protein>
    <recommendedName>
        <fullName evidence="3">Secreted protein</fullName>
    </recommendedName>
</protein>
<evidence type="ECO:0000313" key="2">
    <source>
        <dbReference type="Proteomes" id="UP001567538"/>
    </source>
</evidence>
<accession>A0ABD1IDY9</accession>
<organism evidence="1 2">
    <name type="scientific">Salvia divinorum</name>
    <name type="common">Maria pastora</name>
    <name type="synonym">Diviner's sage</name>
    <dbReference type="NCBI Taxonomy" id="28513"/>
    <lineage>
        <taxon>Eukaryota</taxon>
        <taxon>Viridiplantae</taxon>
        <taxon>Streptophyta</taxon>
        <taxon>Embryophyta</taxon>
        <taxon>Tracheophyta</taxon>
        <taxon>Spermatophyta</taxon>
        <taxon>Magnoliopsida</taxon>
        <taxon>eudicotyledons</taxon>
        <taxon>Gunneridae</taxon>
        <taxon>Pentapetalae</taxon>
        <taxon>asterids</taxon>
        <taxon>lamiids</taxon>
        <taxon>Lamiales</taxon>
        <taxon>Lamiaceae</taxon>
        <taxon>Nepetoideae</taxon>
        <taxon>Mentheae</taxon>
        <taxon>Salviinae</taxon>
        <taxon>Salvia</taxon>
        <taxon>Salvia subgen. Calosphace</taxon>
    </lineage>
</organism>
<evidence type="ECO:0008006" key="3">
    <source>
        <dbReference type="Google" id="ProtNLM"/>
    </source>
</evidence>
<dbReference type="Proteomes" id="UP001567538">
    <property type="component" value="Unassembled WGS sequence"/>
</dbReference>